<gene>
    <name evidence="2" type="ORF">GCM10010515_58190</name>
</gene>
<organism evidence="2 3">
    <name type="scientific">Streptomyces fructofermentans</name>
    <dbReference type="NCBI Taxonomy" id="152141"/>
    <lineage>
        <taxon>Bacteria</taxon>
        <taxon>Bacillati</taxon>
        <taxon>Actinomycetota</taxon>
        <taxon>Actinomycetes</taxon>
        <taxon>Kitasatosporales</taxon>
        <taxon>Streptomycetaceae</taxon>
        <taxon>Streptomyces</taxon>
    </lineage>
</organism>
<protein>
    <submittedName>
        <fullName evidence="2">Uncharacterized protein</fullName>
    </submittedName>
</protein>
<reference evidence="2" key="2">
    <citation type="submission" date="2020-09" db="EMBL/GenBank/DDBJ databases">
        <authorList>
            <person name="Sun Q."/>
            <person name="Ohkuma M."/>
        </authorList>
    </citation>
    <scope>NUCLEOTIDE SEQUENCE</scope>
    <source>
        <strain evidence="2">JCM 4956</strain>
    </source>
</reference>
<dbReference type="AlphaFoldDB" id="A0A918U2F4"/>
<proteinExistence type="predicted"/>
<evidence type="ECO:0000313" key="2">
    <source>
        <dbReference type="EMBL" id="GGX82898.1"/>
    </source>
</evidence>
<reference evidence="2" key="1">
    <citation type="journal article" date="2014" name="Int. J. Syst. Evol. Microbiol.">
        <title>Complete genome sequence of Corynebacterium casei LMG S-19264T (=DSM 44701T), isolated from a smear-ripened cheese.</title>
        <authorList>
            <consortium name="US DOE Joint Genome Institute (JGI-PGF)"/>
            <person name="Walter F."/>
            <person name="Albersmeier A."/>
            <person name="Kalinowski J."/>
            <person name="Ruckert C."/>
        </authorList>
    </citation>
    <scope>NUCLEOTIDE SEQUENCE</scope>
    <source>
        <strain evidence="2">JCM 4956</strain>
    </source>
</reference>
<dbReference type="Proteomes" id="UP000645555">
    <property type="component" value="Unassembled WGS sequence"/>
</dbReference>
<dbReference type="EMBL" id="BMWD01000024">
    <property type="protein sequence ID" value="GGX82898.1"/>
    <property type="molecule type" value="Genomic_DNA"/>
</dbReference>
<name>A0A918U2F4_9ACTN</name>
<accession>A0A918U2F4</accession>
<keyword evidence="3" id="KW-1185">Reference proteome</keyword>
<keyword evidence="1" id="KW-0812">Transmembrane</keyword>
<feature type="transmembrane region" description="Helical" evidence="1">
    <location>
        <begin position="21"/>
        <end position="41"/>
    </location>
</feature>
<dbReference type="RefSeq" id="WP_190038560.1">
    <property type="nucleotide sequence ID" value="NZ_BMWD01000024.1"/>
</dbReference>
<evidence type="ECO:0000313" key="3">
    <source>
        <dbReference type="Proteomes" id="UP000645555"/>
    </source>
</evidence>
<keyword evidence="1" id="KW-0472">Membrane</keyword>
<evidence type="ECO:0000256" key="1">
    <source>
        <dbReference type="SAM" id="Phobius"/>
    </source>
</evidence>
<sequence length="166" mass="18343">MSDRGTVARQVRVTVPSPGCLVAVMAPILVALLVASVLMVMSHRQESANVRNEEEALARTVTQARSYGRDVLAQISDDYPGQEAVRGVAERHDGRLVSYARSGDSLTTTVRFFAEFEDTSMYGVHHSRAHRCYSFTFQRDAEGGPREKTTQLEKCDAALEGQLPLR</sequence>
<comment type="caution">
    <text evidence="2">The sequence shown here is derived from an EMBL/GenBank/DDBJ whole genome shotgun (WGS) entry which is preliminary data.</text>
</comment>
<keyword evidence="1" id="KW-1133">Transmembrane helix</keyword>